<accession>A0AAW9QU74</accession>
<proteinExistence type="predicted"/>
<dbReference type="EMBL" id="JBAFSM010000029">
    <property type="protein sequence ID" value="MEG3438461.1"/>
    <property type="molecule type" value="Genomic_DNA"/>
</dbReference>
<comment type="caution">
    <text evidence="1">The sequence shown here is derived from an EMBL/GenBank/DDBJ whole genome shotgun (WGS) entry which is preliminary data.</text>
</comment>
<dbReference type="InterPro" id="IPR007460">
    <property type="entry name" value="BrnT_toxin"/>
</dbReference>
<dbReference type="InterPro" id="IPR038573">
    <property type="entry name" value="BrnT_sf"/>
</dbReference>
<organism evidence="1 2">
    <name type="scientific">Pannus brasiliensis CCIBt3594</name>
    <dbReference type="NCBI Taxonomy" id="1427578"/>
    <lineage>
        <taxon>Bacteria</taxon>
        <taxon>Bacillati</taxon>
        <taxon>Cyanobacteriota</taxon>
        <taxon>Cyanophyceae</taxon>
        <taxon>Oscillatoriophycideae</taxon>
        <taxon>Chroococcales</taxon>
        <taxon>Microcystaceae</taxon>
        <taxon>Pannus</taxon>
    </lineage>
</organism>
<keyword evidence="2" id="KW-1185">Reference proteome</keyword>
<gene>
    <name evidence="1" type="ORF">V0288_15120</name>
</gene>
<dbReference type="AlphaFoldDB" id="A0AAW9QU74"/>
<dbReference type="Proteomes" id="UP001328733">
    <property type="component" value="Unassembled WGS sequence"/>
</dbReference>
<sequence length="80" mass="9263">MNFQKHGISFNESATVFNDPLSVTFPDPDHSFGEERYVIIGLSSADRILVVFHTDRADQVRIISAREATRQEWRFYEDGE</sequence>
<name>A0AAW9QU74_9CHRO</name>
<dbReference type="Pfam" id="PF04365">
    <property type="entry name" value="BrnT_toxin"/>
    <property type="match status" value="1"/>
</dbReference>
<reference evidence="1 2" key="1">
    <citation type="submission" date="2024-01" db="EMBL/GenBank/DDBJ databases">
        <title>Genomic insights into the taxonomy and metabolism of the cyanobacterium Pannus brasiliensis CCIBt3594.</title>
        <authorList>
            <person name="Machado M."/>
            <person name="Botero N.B."/>
            <person name="Andreote A.P.D."/>
            <person name="Feitosa A.M.T."/>
            <person name="Popin R."/>
            <person name="Sivonen K."/>
            <person name="Fiore M.F."/>
        </authorList>
    </citation>
    <scope>NUCLEOTIDE SEQUENCE [LARGE SCALE GENOMIC DNA]</scope>
    <source>
        <strain evidence="1 2">CCIBt3594</strain>
    </source>
</reference>
<protein>
    <submittedName>
        <fullName evidence="1">BrnT family toxin</fullName>
    </submittedName>
</protein>
<evidence type="ECO:0000313" key="1">
    <source>
        <dbReference type="EMBL" id="MEG3438461.1"/>
    </source>
</evidence>
<evidence type="ECO:0000313" key="2">
    <source>
        <dbReference type="Proteomes" id="UP001328733"/>
    </source>
</evidence>
<dbReference type="RefSeq" id="WP_332865942.1">
    <property type="nucleotide sequence ID" value="NZ_JBAFSM010000029.1"/>
</dbReference>
<dbReference type="Gene3D" id="3.10.450.530">
    <property type="entry name" value="Ribonuclease toxin, BrnT, of type II toxin-antitoxin system"/>
    <property type="match status" value="1"/>
</dbReference>